<accession>A0A101FWW9</accession>
<dbReference type="EMBL" id="LGFU01000104">
    <property type="protein sequence ID" value="KUK45961.1"/>
    <property type="molecule type" value="Genomic_DNA"/>
</dbReference>
<dbReference type="AlphaFoldDB" id="A0A101FWW9"/>
<dbReference type="InterPro" id="IPR001584">
    <property type="entry name" value="Integrase_cat-core"/>
</dbReference>
<dbReference type="PROSITE" id="PS50994">
    <property type="entry name" value="INTEGRASE"/>
    <property type="match status" value="1"/>
</dbReference>
<proteinExistence type="predicted"/>
<dbReference type="InterPro" id="IPR036397">
    <property type="entry name" value="RNaseH_sf"/>
</dbReference>
<evidence type="ECO:0000259" key="1">
    <source>
        <dbReference type="PROSITE" id="PS50994"/>
    </source>
</evidence>
<organism evidence="2 3">
    <name type="scientific">Anaerolinea thermophila</name>
    <dbReference type="NCBI Taxonomy" id="167964"/>
    <lineage>
        <taxon>Bacteria</taxon>
        <taxon>Bacillati</taxon>
        <taxon>Chloroflexota</taxon>
        <taxon>Anaerolineae</taxon>
        <taxon>Anaerolineales</taxon>
        <taxon>Anaerolineaceae</taxon>
        <taxon>Anaerolinea</taxon>
    </lineage>
</organism>
<dbReference type="PATRIC" id="fig|167964.4.peg.1200"/>
<dbReference type="Gene3D" id="3.30.420.10">
    <property type="entry name" value="Ribonuclease H-like superfamily/Ribonuclease H"/>
    <property type="match status" value="1"/>
</dbReference>
<sequence length="139" mass="16690">MRLRLPFPLLGIDSDNGTEFINDLLYRYCLEEEITFTRSRPYKKNDQAYVEQKNWSVVRNVVGYDRFETEEDLRLLQLVYEYLHTYVNFFQPVMKLLKKERIDGKTVKVYDVATSPYRRVLASNDVDFKHKASLFNLYI</sequence>
<evidence type="ECO:0000313" key="3">
    <source>
        <dbReference type="Proteomes" id="UP000064249"/>
    </source>
</evidence>
<gene>
    <name evidence="2" type="ORF">XD73_1163</name>
</gene>
<dbReference type="GO" id="GO:0015074">
    <property type="term" value="P:DNA integration"/>
    <property type="evidence" value="ECO:0007669"/>
    <property type="project" value="InterPro"/>
</dbReference>
<dbReference type="GO" id="GO:0003676">
    <property type="term" value="F:nucleic acid binding"/>
    <property type="evidence" value="ECO:0007669"/>
    <property type="project" value="InterPro"/>
</dbReference>
<dbReference type="InterPro" id="IPR012337">
    <property type="entry name" value="RNaseH-like_sf"/>
</dbReference>
<protein>
    <submittedName>
        <fullName evidence="2">Integrase catalytic region</fullName>
    </submittedName>
</protein>
<reference evidence="2 3" key="1">
    <citation type="journal article" date="2015" name="MBio">
        <title>Genome-Resolved Metagenomic Analysis Reveals Roles for Candidate Phyla and Other Microbial Community Members in Biogeochemical Transformations in Oil Reservoirs.</title>
        <authorList>
            <person name="Hu P."/>
            <person name="Tom L."/>
            <person name="Singh A."/>
            <person name="Thomas B.C."/>
            <person name="Baker B.J."/>
            <person name="Piceno Y.M."/>
            <person name="Andersen G.L."/>
            <person name="Banfield J.F."/>
        </authorList>
    </citation>
    <scope>NUCLEOTIDE SEQUENCE [LARGE SCALE GENOMIC DNA]</scope>
    <source>
        <strain evidence="2">46_16</strain>
    </source>
</reference>
<comment type="caution">
    <text evidence="2">The sequence shown here is derived from an EMBL/GenBank/DDBJ whole genome shotgun (WGS) entry which is preliminary data.</text>
</comment>
<name>A0A101FWW9_9CHLR</name>
<feature type="domain" description="Integrase catalytic" evidence="1">
    <location>
        <begin position="1"/>
        <end position="109"/>
    </location>
</feature>
<dbReference type="Proteomes" id="UP000064249">
    <property type="component" value="Unassembled WGS sequence"/>
</dbReference>
<evidence type="ECO:0000313" key="2">
    <source>
        <dbReference type="EMBL" id="KUK45961.1"/>
    </source>
</evidence>
<dbReference type="SUPFAM" id="SSF53098">
    <property type="entry name" value="Ribonuclease H-like"/>
    <property type="match status" value="1"/>
</dbReference>